<feature type="transmembrane region" description="Helical" evidence="5">
    <location>
        <begin position="182"/>
        <end position="209"/>
    </location>
</feature>
<evidence type="ECO:0000256" key="5">
    <source>
        <dbReference type="SAM" id="Phobius"/>
    </source>
</evidence>
<dbReference type="PANTHER" id="PTHR43531:SF11">
    <property type="entry name" value="METHYL-ACCEPTING CHEMOTAXIS PROTEIN 3"/>
    <property type="match status" value="1"/>
</dbReference>
<dbReference type="InterPro" id="IPR004089">
    <property type="entry name" value="MCPsignal_dom"/>
</dbReference>
<dbReference type="RefSeq" id="WP_148697173.1">
    <property type="nucleotide sequence ID" value="NZ_CP017834.1"/>
</dbReference>
<evidence type="ECO:0000256" key="2">
    <source>
        <dbReference type="ARBA" id="ARBA00029447"/>
    </source>
</evidence>
<dbReference type="GO" id="GO:0006935">
    <property type="term" value="P:chemotaxis"/>
    <property type="evidence" value="ECO:0007669"/>
    <property type="project" value="UniProtKB-KW"/>
</dbReference>
<dbReference type="GO" id="GO:0004888">
    <property type="term" value="F:transmembrane signaling receptor activity"/>
    <property type="evidence" value="ECO:0007669"/>
    <property type="project" value="TreeGrafter"/>
</dbReference>
<feature type="region of interest" description="Disordered" evidence="4">
    <location>
        <begin position="457"/>
        <end position="480"/>
    </location>
</feature>
<evidence type="ECO:0000313" key="7">
    <source>
        <dbReference type="EMBL" id="APJ03441.1"/>
    </source>
</evidence>
<dbReference type="EMBL" id="CP017834">
    <property type="protein sequence ID" value="APJ03441.1"/>
    <property type="molecule type" value="Genomic_DNA"/>
</dbReference>
<dbReference type="InterPro" id="IPR051310">
    <property type="entry name" value="MCP_chemotaxis"/>
</dbReference>
<keyword evidence="5" id="KW-1133">Transmembrane helix</keyword>
<feature type="compositionally biased region" description="Low complexity" evidence="4">
    <location>
        <begin position="460"/>
        <end position="476"/>
    </location>
</feature>
<dbReference type="GO" id="GO:0007165">
    <property type="term" value="P:signal transduction"/>
    <property type="evidence" value="ECO:0007669"/>
    <property type="project" value="UniProtKB-KW"/>
</dbReference>
<dbReference type="SMART" id="SM00283">
    <property type="entry name" value="MA"/>
    <property type="match status" value="1"/>
</dbReference>
<dbReference type="AlphaFoldDB" id="A0A1L4CZR7"/>
<dbReference type="GO" id="GO:0005886">
    <property type="term" value="C:plasma membrane"/>
    <property type="evidence" value="ECO:0007669"/>
    <property type="project" value="TreeGrafter"/>
</dbReference>
<proteinExistence type="inferred from homology"/>
<evidence type="ECO:0000256" key="1">
    <source>
        <dbReference type="ARBA" id="ARBA00022500"/>
    </source>
</evidence>
<dbReference type="OrthoDB" id="5289316at2"/>
<dbReference type="STRING" id="1915309.AXG55_05785"/>
<dbReference type="InterPro" id="IPR024478">
    <property type="entry name" value="HlyB_4HB_MCP"/>
</dbReference>
<dbReference type="Pfam" id="PF12729">
    <property type="entry name" value="4HB_MCP_1"/>
    <property type="match status" value="1"/>
</dbReference>
<evidence type="ECO:0000256" key="4">
    <source>
        <dbReference type="SAM" id="MobiDB-lite"/>
    </source>
</evidence>
<dbReference type="Proteomes" id="UP000184731">
    <property type="component" value="Chromosome"/>
</dbReference>
<feature type="transmembrane region" description="Helical" evidence="5">
    <location>
        <begin position="6"/>
        <end position="30"/>
    </location>
</feature>
<name>A0A1L4CZR7_9BACT</name>
<gene>
    <name evidence="7" type="ORF">AXG55_05785</name>
</gene>
<dbReference type="PROSITE" id="PS50111">
    <property type="entry name" value="CHEMOTAXIS_TRANSDUC_2"/>
    <property type="match status" value="1"/>
</dbReference>
<keyword evidence="8" id="KW-1185">Reference proteome</keyword>
<reference evidence="7 8" key="1">
    <citation type="submission" date="2016-10" db="EMBL/GenBank/DDBJ databases">
        <title>Silvanigrella aquatica sp. nov., isolated from a freshwater lake located in the Black Forest, Germany, description of Silvanigrellaceae fam. nov., Silvanigrellales ord. nov., reclassification of the order Bdellovibrionales in the class Oligoflexia, reclassification of the families Bacteriovoracaceae and Halobacteriovoraceae in the new order Bacteriovoracales ord. nov., and reclassification of the family Pseudobacteriovoracaceae in the order Oligoflexiales.</title>
        <authorList>
            <person name="Hahn M.W."/>
            <person name="Schmidt J."/>
            <person name="Koll U."/>
            <person name="Rohde M."/>
            <person name="Verbag S."/>
            <person name="Pitt A."/>
            <person name="Nakai R."/>
            <person name="Naganuma T."/>
            <person name="Lang E."/>
        </authorList>
    </citation>
    <scope>NUCLEOTIDE SEQUENCE [LARGE SCALE GENOMIC DNA]</scope>
    <source>
        <strain evidence="7 8">MWH-Nonnen-W8red</strain>
    </source>
</reference>
<dbReference type="Gene3D" id="1.10.287.950">
    <property type="entry name" value="Methyl-accepting chemotaxis protein"/>
    <property type="match status" value="1"/>
</dbReference>
<comment type="similarity">
    <text evidence="2">Belongs to the methyl-accepting chemotaxis (MCP) protein family.</text>
</comment>
<keyword evidence="3" id="KW-0807">Transducer</keyword>
<accession>A0A1L4CZR7</accession>
<keyword evidence="1" id="KW-0145">Chemotaxis</keyword>
<feature type="domain" description="Methyl-accepting transducer" evidence="6">
    <location>
        <begin position="225"/>
        <end position="475"/>
    </location>
</feature>
<protein>
    <recommendedName>
        <fullName evidence="6">Methyl-accepting transducer domain-containing protein</fullName>
    </recommendedName>
</protein>
<keyword evidence="5" id="KW-0812">Transmembrane</keyword>
<sequence length="497" mass="55454">MSNKSLSFKIYLSISVLFLLIFITAIYSIFMINKTQDYSAETETNWLPSINSAQKMQAAFSSISRRPLRIILEISEEERKNGYVVLNKSIENFLKEKKNYEQFISDPDEKKAYESLNNAWIEFSKILDKTLDETKKGLKQEAFKTFNNEGRPFQLIIEKSLLNIAEINNKGAIESTKKGKNLTFLTSITMSIILVIAITILIIIFRMVYKTTSSIDSGIKELKIQSYKIKEIGILLNKSSKTLSESVSNQAASVHETTAAINEITSMVNRTSENSKESTQIAQQSSEKSVEGEKIIKELVNSMESIQESNSQLQNISVIINQIHTKTAVINDIVSKTELLSLNASIESARAGEHGKGFAVVAEEVGNLAKVSGKSALEIQQLITSSQEQVNKILSITKERIDEGKKVTGKAQEIFHLISKNINLLANSMRQISDATREQEIGVRQISTAMEQIDKVTQKSQESSQITSVSSENVSEQSEKLELTSKKIETLINGKAT</sequence>
<evidence type="ECO:0000256" key="3">
    <source>
        <dbReference type="PROSITE-ProRule" id="PRU00284"/>
    </source>
</evidence>
<evidence type="ECO:0000259" key="6">
    <source>
        <dbReference type="PROSITE" id="PS50111"/>
    </source>
</evidence>
<dbReference type="SUPFAM" id="SSF58104">
    <property type="entry name" value="Methyl-accepting chemotaxis protein (MCP) signaling domain"/>
    <property type="match status" value="1"/>
</dbReference>
<organism evidence="7 8">
    <name type="scientific">Silvanigrella aquatica</name>
    <dbReference type="NCBI Taxonomy" id="1915309"/>
    <lineage>
        <taxon>Bacteria</taxon>
        <taxon>Pseudomonadati</taxon>
        <taxon>Bdellovibrionota</taxon>
        <taxon>Oligoflexia</taxon>
        <taxon>Silvanigrellales</taxon>
        <taxon>Silvanigrellaceae</taxon>
        <taxon>Silvanigrella</taxon>
    </lineage>
</organism>
<evidence type="ECO:0000313" key="8">
    <source>
        <dbReference type="Proteomes" id="UP000184731"/>
    </source>
</evidence>
<dbReference type="Pfam" id="PF00015">
    <property type="entry name" value="MCPsignal"/>
    <property type="match status" value="1"/>
</dbReference>
<keyword evidence="5" id="KW-0472">Membrane</keyword>
<dbReference type="PANTHER" id="PTHR43531">
    <property type="entry name" value="PROTEIN ICFG"/>
    <property type="match status" value="1"/>
</dbReference>
<dbReference type="KEGG" id="saqi:AXG55_05785"/>